<evidence type="ECO:0000313" key="6">
    <source>
        <dbReference type="Proteomes" id="UP000005631"/>
    </source>
</evidence>
<dbReference type="Proteomes" id="UP000005631">
    <property type="component" value="Chromosome"/>
</dbReference>
<evidence type="ECO:0000259" key="2">
    <source>
        <dbReference type="Pfam" id="PF12081"/>
    </source>
</evidence>
<accession>G8R093</accession>
<name>G8R093_OWEHD</name>
<evidence type="ECO:0000259" key="1">
    <source>
        <dbReference type="Pfam" id="PF12080"/>
    </source>
</evidence>
<feature type="domain" description="Gliding motility-associated protein GldM C-terminal" evidence="1">
    <location>
        <begin position="412"/>
        <end position="506"/>
    </location>
</feature>
<gene>
    <name evidence="5" type="ordered locus">Oweho_2799</name>
</gene>
<dbReference type="InterPro" id="IPR019859">
    <property type="entry name" value="Motility-assoc_prot_GldM"/>
</dbReference>
<dbReference type="Pfam" id="PF21602">
    <property type="entry name" value="GldM_3rd"/>
    <property type="match status" value="1"/>
</dbReference>
<evidence type="ECO:0000313" key="5">
    <source>
        <dbReference type="EMBL" id="AEV33759.1"/>
    </source>
</evidence>
<proteinExistence type="predicted"/>
<organism evidence="5 6">
    <name type="scientific">Owenweeksia hongkongensis (strain DSM 17368 / CIP 108786 / JCM 12287 / NRRL B-23963 / UST20020801)</name>
    <dbReference type="NCBI Taxonomy" id="926562"/>
    <lineage>
        <taxon>Bacteria</taxon>
        <taxon>Pseudomonadati</taxon>
        <taxon>Bacteroidota</taxon>
        <taxon>Flavobacteriia</taxon>
        <taxon>Flavobacteriales</taxon>
        <taxon>Owenweeksiaceae</taxon>
        <taxon>Owenweeksia</taxon>
    </lineage>
</organism>
<protein>
    <submittedName>
        <fullName evidence="5">Gliding motility-associated protein GldM</fullName>
    </submittedName>
</protein>
<reference evidence="5 6" key="1">
    <citation type="journal article" date="2012" name="Stand. Genomic Sci.">
        <title>Genome sequence of the orange-pigmented seawater bacterium Owenweeksia hongkongensis type strain (UST20020801(T)).</title>
        <authorList>
            <person name="Riedel T."/>
            <person name="Held B."/>
            <person name="Nolan M."/>
            <person name="Lucas S."/>
            <person name="Lapidus A."/>
            <person name="Tice H."/>
            <person name="Del Rio T.G."/>
            <person name="Cheng J.F."/>
            <person name="Han C."/>
            <person name="Tapia R."/>
            <person name="Goodwin L.A."/>
            <person name="Pitluck S."/>
            <person name="Liolios K."/>
            <person name="Mavromatis K."/>
            <person name="Pagani I."/>
            <person name="Ivanova N."/>
            <person name="Mikhailova N."/>
            <person name="Pati A."/>
            <person name="Chen A."/>
            <person name="Palaniappan K."/>
            <person name="Rohde M."/>
            <person name="Tindall B.J."/>
            <person name="Detter J.C."/>
            <person name="Goker M."/>
            <person name="Woyke T."/>
            <person name="Bristow J."/>
            <person name="Eisen J.A."/>
            <person name="Markowitz V."/>
            <person name="Hugenholtz P."/>
            <person name="Klenk H.P."/>
            <person name="Kyrpides N.C."/>
        </authorList>
    </citation>
    <scope>NUCLEOTIDE SEQUENCE</scope>
    <source>
        <strain evidence="6">DSM 17368 / JCM 12287 / NRRL B-23963</strain>
    </source>
</reference>
<dbReference type="RefSeq" id="WP_014203108.1">
    <property type="nucleotide sequence ID" value="NC_016599.1"/>
</dbReference>
<sequence>MAGGKQTPRQKMINMMYLVLTALLALNISKDILDALTKLNISLDQTVQTVDKKNADIYSAFAAAASENPEKAGEWNTKAQEVKKQSDDLYNYIAQLKTDLIEVSGGVDKETGLPKSLDAREKPINYLLNQKHASELKSKIDAYRDNVSQYVADKPQLQSNIATSFDTGDQEVGKDKVKTSWESANFEHFPLAAILPFLTDYQAKVRNTESDVISELQRNIGKSDLKFTGVRAIVMPKSNYVTQGDEYEAEVFLAAYDDTQEPEITINGQALSSEQIENGKGKVTFKASSVGEQKWAGVIKISQMGKDPIEYPIEASYTVAPPSVVISPTKMNVLYRGVDNPLDIGVPGVDPSKLTVTGPGIKKLGNGTYMADVTNVSGREMSISVSVQEIDENGKTVSRNMGSKEFRVKGLPPAQGSVFGKSEGIMSKSLISKAVVKATYQDFPFDLDLTVTAFEIAVPGFPPEQVRGDKLPEGVKTRISKLRPGSTISIRNIKAVVAGKGTRVPQIGNISIDVN</sequence>
<dbReference type="InterPro" id="IPR048405">
    <property type="entry name" value="GldM_Ig-like-1"/>
</dbReference>
<dbReference type="STRING" id="926562.Oweho_2799"/>
<dbReference type="HOGENOM" id="CLU_039600_0_0_10"/>
<keyword evidence="6" id="KW-1185">Reference proteome</keyword>
<dbReference type="OrthoDB" id="1490890at2"/>
<dbReference type="InterPro" id="IPR048406">
    <property type="entry name" value="GldM_Ig-like-2"/>
</dbReference>
<dbReference type="AlphaFoldDB" id="G8R093"/>
<dbReference type="Pfam" id="PF12080">
    <property type="entry name" value="GldM_4th"/>
    <property type="match status" value="1"/>
</dbReference>
<dbReference type="InterPro" id="IPR022719">
    <property type="entry name" value="Motility-assoc_prot_GldM_C"/>
</dbReference>
<evidence type="ECO:0000259" key="3">
    <source>
        <dbReference type="Pfam" id="PF21601"/>
    </source>
</evidence>
<feature type="domain" description="Gliding motility-associated protein GldM second immunoglobulin-like" evidence="4">
    <location>
        <begin position="323"/>
        <end position="409"/>
    </location>
</feature>
<dbReference type="Pfam" id="PF21601">
    <property type="entry name" value="GldM_2nd"/>
    <property type="match status" value="1"/>
</dbReference>
<evidence type="ECO:0000259" key="4">
    <source>
        <dbReference type="Pfam" id="PF21602"/>
    </source>
</evidence>
<feature type="domain" description="Gliding motility-associated protein GldM first immunoglobulin-like" evidence="3">
    <location>
        <begin position="221"/>
        <end position="321"/>
    </location>
</feature>
<dbReference type="eggNOG" id="ENOG502Z7S0">
    <property type="taxonomic scope" value="Bacteria"/>
</dbReference>
<dbReference type="EMBL" id="CP003156">
    <property type="protein sequence ID" value="AEV33759.1"/>
    <property type="molecule type" value="Genomic_DNA"/>
</dbReference>
<dbReference type="NCBIfam" id="TIGR03517">
    <property type="entry name" value="GldM_gliding"/>
    <property type="match status" value="1"/>
</dbReference>
<feature type="domain" description="Gliding motility-associated protein GldM N-terminal" evidence="2">
    <location>
        <begin position="31"/>
        <end position="218"/>
    </location>
</feature>
<dbReference type="InterPro" id="IPR022720">
    <property type="entry name" value="Motility-assoc_prot_GldM_N"/>
</dbReference>
<dbReference type="Pfam" id="PF12081">
    <property type="entry name" value="GldM_1st"/>
    <property type="match status" value="1"/>
</dbReference>
<dbReference type="PATRIC" id="fig|926562.3.peg.2815"/>
<dbReference type="KEGG" id="oho:Oweho_2799"/>